<dbReference type="EMBL" id="PQ287320">
    <property type="protein sequence ID" value="XHV10784.1"/>
    <property type="molecule type" value="Genomic_DNA"/>
</dbReference>
<organism evidence="1">
    <name type="scientific">Caulobacter phage BL57</name>
    <dbReference type="NCBI Taxonomy" id="3348355"/>
    <lineage>
        <taxon>Viruses</taxon>
    </lineage>
</organism>
<accession>A0AB74UH48</accession>
<proteinExistence type="predicted"/>
<evidence type="ECO:0000313" key="1">
    <source>
        <dbReference type="EMBL" id="XHV10784.1"/>
    </source>
</evidence>
<gene>
    <name evidence="1" type="ORF">BL57_312</name>
</gene>
<reference evidence="1" key="1">
    <citation type="submission" date="2024-10" db="EMBL/GenBank/DDBJ databases">
        <title>Genetic diversity among independent isolates of the Dolichocephalovirinae subfamily.</title>
        <authorList>
            <person name="Ely B."/>
            <person name="Thomas Q."/>
            <person name="Mohammadi T."/>
        </authorList>
    </citation>
    <scope>NUCLEOTIDE SEQUENCE</scope>
</reference>
<name>A0AB74UH48_9VIRU</name>
<protein>
    <submittedName>
        <fullName evidence="1">Uncharacterized protein</fullName>
    </submittedName>
</protein>
<sequence>MVRPVHYLDPALVQASSARRIAEIERWRAQALSWVPGNLKAWAEDQQRPEGKRLMGKHAPWDEAACNAYYDKRVAEELDYYAKVRVVELAPDRFILVYGDADDQTVEIGTGPSKTLQKAMDWFLQDGR</sequence>